<dbReference type="AlphaFoldDB" id="A0A1R3JDS0"/>
<feature type="transmembrane region" description="Helical" evidence="12">
    <location>
        <begin position="953"/>
        <end position="976"/>
    </location>
</feature>
<dbReference type="SUPFAM" id="SSF52058">
    <property type="entry name" value="L domain-like"/>
    <property type="match status" value="3"/>
</dbReference>
<evidence type="ECO:0000256" key="7">
    <source>
        <dbReference type="ARBA" id="ARBA00022737"/>
    </source>
</evidence>
<dbReference type="STRING" id="93759.A0A1R3JDS0"/>
<dbReference type="FunFam" id="3.80.10.10:FF:000111">
    <property type="entry name" value="LRR receptor-like serine/threonine-protein kinase ERECTA"/>
    <property type="match status" value="1"/>
</dbReference>
<evidence type="ECO:0000256" key="4">
    <source>
        <dbReference type="ARBA" id="ARBA00022614"/>
    </source>
</evidence>
<evidence type="ECO:0000256" key="10">
    <source>
        <dbReference type="ARBA" id="ARBA00023170"/>
    </source>
</evidence>
<evidence type="ECO:0000259" key="15">
    <source>
        <dbReference type="Pfam" id="PF23598"/>
    </source>
</evidence>
<dbReference type="EMBL" id="AWUE01016310">
    <property type="protein sequence ID" value="OMO92963.1"/>
    <property type="molecule type" value="Genomic_DNA"/>
</dbReference>
<keyword evidence="6 13" id="KW-0732">Signal</keyword>
<evidence type="ECO:0000256" key="2">
    <source>
        <dbReference type="ARBA" id="ARBA00009592"/>
    </source>
</evidence>
<feature type="signal peptide" evidence="13">
    <location>
        <begin position="1"/>
        <end position="26"/>
    </location>
</feature>
<dbReference type="OrthoDB" id="1060944at2759"/>
<evidence type="ECO:0000256" key="8">
    <source>
        <dbReference type="ARBA" id="ARBA00022989"/>
    </source>
</evidence>
<keyword evidence="9 12" id="KW-0472">Membrane</keyword>
<evidence type="ECO:0000256" key="11">
    <source>
        <dbReference type="ARBA" id="ARBA00023180"/>
    </source>
</evidence>
<keyword evidence="5 12" id="KW-0812">Transmembrane</keyword>
<evidence type="ECO:0000313" key="16">
    <source>
        <dbReference type="EMBL" id="OMO92963.1"/>
    </source>
</evidence>
<feature type="domain" description="Leucine-rich repeat-containing N-terminal plant-type" evidence="14">
    <location>
        <begin position="56"/>
        <end position="92"/>
    </location>
</feature>
<dbReference type="FunFam" id="3.80.10.10:FF:000383">
    <property type="entry name" value="Leucine-rich repeat receptor protein kinase EMS1"/>
    <property type="match status" value="1"/>
</dbReference>
<dbReference type="SMART" id="SM00369">
    <property type="entry name" value="LRR_TYP"/>
    <property type="match status" value="11"/>
</dbReference>
<keyword evidence="4" id="KW-0433">Leucine-rich repeat</keyword>
<organism evidence="16 17">
    <name type="scientific">Corchorus olitorius</name>
    <dbReference type="NCBI Taxonomy" id="93759"/>
    <lineage>
        <taxon>Eukaryota</taxon>
        <taxon>Viridiplantae</taxon>
        <taxon>Streptophyta</taxon>
        <taxon>Embryophyta</taxon>
        <taxon>Tracheophyta</taxon>
        <taxon>Spermatophyta</taxon>
        <taxon>Magnoliopsida</taxon>
        <taxon>eudicotyledons</taxon>
        <taxon>Gunneridae</taxon>
        <taxon>Pentapetalae</taxon>
        <taxon>rosids</taxon>
        <taxon>malvids</taxon>
        <taxon>Malvales</taxon>
        <taxon>Malvaceae</taxon>
        <taxon>Grewioideae</taxon>
        <taxon>Apeibeae</taxon>
        <taxon>Corchorus</taxon>
    </lineage>
</organism>
<evidence type="ECO:0000313" key="17">
    <source>
        <dbReference type="Proteomes" id="UP000187203"/>
    </source>
</evidence>
<keyword evidence="11" id="KW-0325">Glycoprotein</keyword>
<evidence type="ECO:0000256" key="12">
    <source>
        <dbReference type="SAM" id="Phobius"/>
    </source>
</evidence>
<keyword evidence="7" id="KW-0677">Repeat</keyword>
<dbReference type="InterPro" id="IPR046956">
    <property type="entry name" value="RLP23-like"/>
</dbReference>
<dbReference type="Pfam" id="PF00560">
    <property type="entry name" value="LRR_1"/>
    <property type="match status" value="10"/>
</dbReference>
<sequence length="1013" mass="112076">MGHSYNPSIQLLSIVLLLLISGILNPKTIQFGFCQNHSILTITPQNDVSNVSCIEAEREALLKFKQGLTDPSGRLSSWGEGNCCRWDGVSCDSKSGHVSKLNLRNNDFDDNELMYKLGGEINPSLLSLKELSYLDLSGNNFGGILIPNFIGSLRKLVYLNLSFASFSGMIPPNIGNLSNLQYLDLSNSLDDSSKQSSLTWLPSLSSLKYLNLEGVNLIKASKYWLQALNMLPSLEELYLHNCQLSNLPITLPVINFTYLSIVDLSNNGFNSTIPLWLFNCTNLHYLDLNSNSLQGELPNAFASLKSIKYLDLSQNSNINGTLTRDLGNLCNLQTLKLSFNNISGEITEFIEGLSGCNNRVLETLDIGVNGFIGNLPSSLGYLTKLKSIQLSGNSFQGSIPSSIGNLSLLEDLNLAKNQMSVIPRSLGQLSSLVALDLSGNLWEGIISEAHFVNLSSLKYFSVYRLSDNISLAFNISSDWIPPFKLKYIKIRSCQLGPDFPRWLRHQNELTTLVLNHAGIKGAIPDWLLRLNLKFDELDIGSNQLRGQIPSSFHFLDSATVDFSYNCFEGPFPHLSSNVTTLFLNNNLLSGLIPQDIGEVMPLVEAIYIQDNSFHGTIPLSMGNLTELITLDMSNNDLSGAIPDFWNNIPFLLMLYLSNNSLSGEIPASLGILSSLKFLRLNNNLLSGQIPPSLQNCTQILNIDLGNNQLSGNLPGWIGKSLTSLLILRLRSNLFNGSIPLEICGLPYLHLLDLANNRLSGTVPSCVGNLTGMKYELEDRNTELYEYEGQLMVVTKGRELEYQRTLYLVNSLDLSNNNLSGELPVGLTSLVLLGTLNLSMNVLTGTIPEDIGNLKRLETLDLSINKLSGHIPPGMVSLTFLNHLNLSYNNLSGKIPTTNQFQSLNDPSIYEGNPALCGPPLSAKCSNLNETNDNSPDADRDNKEGEDSDKIQLVWFWISCVLGFFVGFWGVCGTLIIKKSWRDAYFSFVDRMKDKLLVFFTVNVHHLQRKIFGN</sequence>
<proteinExistence type="inferred from homology"/>
<accession>A0A1R3JDS0</accession>
<dbReference type="PANTHER" id="PTHR48063:SF81">
    <property type="entry name" value="LEUCINE-RICH REPEAT-CONTAINING N-TERMINAL PLANT-TYPE DOMAIN-CONTAINING PROTEIN"/>
    <property type="match status" value="1"/>
</dbReference>
<dbReference type="FunFam" id="3.80.10.10:FF:000649">
    <property type="entry name" value="Leucine Rich Repeat family protein"/>
    <property type="match status" value="1"/>
</dbReference>
<dbReference type="PANTHER" id="PTHR48063">
    <property type="entry name" value="LRR RECEPTOR-LIKE KINASE"/>
    <property type="match status" value="1"/>
</dbReference>
<name>A0A1R3JDS0_9ROSI</name>
<dbReference type="SUPFAM" id="SSF52075">
    <property type="entry name" value="Outer arm dynein light chain 1"/>
    <property type="match status" value="1"/>
</dbReference>
<evidence type="ECO:0000256" key="6">
    <source>
        <dbReference type="ARBA" id="ARBA00022729"/>
    </source>
</evidence>
<evidence type="ECO:0000259" key="14">
    <source>
        <dbReference type="Pfam" id="PF08263"/>
    </source>
</evidence>
<feature type="domain" description="Disease resistance R13L4/SHOC-2-like LRR" evidence="15">
    <location>
        <begin position="324"/>
        <end position="514"/>
    </location>
</feature>
<evidence type="ECO:0000256" key="5">
    <source>
        <dbReference type="ARBA" id="ARBA00022692"/>
    </source>
</evidence>
<dbReference type="InterPro" id="IPR013210">
    <property type="entry name" value="LRR_N_plant-typ"/>
</dbReference>
<comment type="similarity">
    <text evidence="2">Belongs to the RLP family.</text>
</comment>
<comment type="subcellular location">
    <subcellularLocation>
        <location evidence="1">Cell membrane</location>
        <topology evidence="1">Single-pass type I membrane protein</topology>
    </subcellularLocation>
</comment>
<evidence type="ECO:0000256" key="13">
    <source>
        <dbReference type="SAM" id="SignalP"/>
    </source>
</evidence>
<dbReference type="Gene3D" id="3.80.10.10">
    <property type="entry name" value="Ribonuclease Inhibitor"/>
    <property type="match status" value="5"/>
</dbReference>
<comment type="caution">
    <text evidence="16">The sequence shown here is derived from an EMBL/GenBank/DDBJ whole genome shotgun (WGS) entry which is preliminary data.</text>
</comment>
<dbReference type="Pfam" id="PF08263">
    <property type="entry name" value="LRRNT_2"/>
    <property type="match status" value="1"/>
</dbReference>
<evidence type="ECO:0000256" key="9">
    <source>
        <dbReference type="ARBA" id="ARBA00023136"/>
    </source>
</evidence>
<dbReference type="InterPro" id="IPR055414">
    <property type="entry name" value="LRR_R13L4/SHOC2-like"/>
</dbReference>
<dbReference type="GO" id="GO:0005886">
    <property type="term" value="C:plasma membrane"/>
    <property type="evidence" value="ECO:0007669"/>
    <property type="project" value="UniProtKB-SubCell"/>
</dbReference>
<protein>
    <submittedName>
        <fullName evidence="16">Uncharacterized protein</fullName>
    </submittedName>
</protein>
<dbReference type="Proteomes" id="UP000187203">
    <property type="component" value="Unassembled WGS sequence"/>
</dbReference>
<reference evidence="17" key="1">
    <citation type="submission" date="2013-09" db="EMBL/GenBank/DDBJ databases">
        <title>Corchorus olitorius genome sequencing.</title>
        <authorList>
            <person name="Alam M."/>
            <person name="Haque M.S."/>
            <person name="Islam M.S."/>
            <person name="Emdad E.M."/>
            <person name="Islam M.M."/>
            <person name="Ahmed B."/>
            <person name="Halim A."/>
            <person name="Hossen Q.M.M."/>
            <person name="Hossain M.Z."/>
            <person name="Ahmed R."/>
            <person name="Khan M.M."/>
            <person name="Islam R."/>
            <person name="Rashid M.M."/>
            <person name="Khan S.A."/>
            <person name="Rahman M.S."/>
            <person name="Alam M."/>
            <person name="Yahiya A.S."/>
            <person name="Khan M.S."/>
            <person name="Azam M.S."/>
            <person name="Haque T."/>
            <person name="Lashkar M.Z.H."/>
            <person name="Akhand A.I."/>
            <person name="Morshed G."/>
            <person name="Roy S."/>
            <person name="Uddin K.S."/>
            <person name="Rabeya T."/>
            <person name="Hossain A.S."/>
            <person name="Chowdhury A."/>
            <person name="Snigdha A.R."/>
            <person name="Mortoza M.S."/>
            <person name="Matin S.A."/>
            <person name="Hoque S.M.E."/>
            <person name="Islam M.K."/>
            <person name="Roy D.K."/>
            <person name="Haider R."/>
            <person name="Moosa M.M."/>
            <person name="Elias S.M."/>
            <person name="Hasan A.M."/>
            <person name="Jahan S."/>
            <person name="Shafiuddin M."/>
            <person name="Mahmood N."/>
            <person name="Shommy N.S."/>
        </authorList>
    </citation>
    <scope>NUCLEOTIDE SEQUENCE [LARGE SCALE GENOMIC DNA]</scope>
    <source>
        <strain evidence="17">cv. O-4</strain>
    </source>
</reference>
<dbReference type="InterPro" id="IPR001611">
    <property type="entry name" value="Leu-rich_rpt"/>
</dbReference>
<keyword evidence="17" id="KW-1185">Reference proteome</keyword>
<dbReference type="PRINTS" id="PR00019">
    <property type="entry name" value="LEURICHRPT"/>
</dbReference>
<dbReference type="Pfam" id="PF13855">
    <property type="entry name" value="LRR_8"/>
    <property type="match status" value="1"/>
</dbReference>
<dbReference type="InterPro" id="IPR032675">
    <property type="entry name" value="LRR_dom_sf"/>
</dbReference>
<keyword evidence="10" id="KW-0675">Receptor</keyword>
<dbReference type="Pfam" id="PF23598">
    <property type="entry name" value="LRR_14"/>
    <property type="match status" value="1"/>
</dbReference>
<gene>
    <name evidence="16" type="ORF">COLO4_17178</name>
</gene>
<feature type="chain" id="PRO_5012887441" evidence="13">
    <location>
        <begin position="27"/>
        <end position="1013"/>
    </location>
</feature>
<keyword evidence="8 12" id="KW-1133">Transmembrane helix</keyword>
<evidence type="ECO:0000256" key="3">
    <source>
        <dbReference type="ARBA" id="ARBA00022475"/>
    </source>
</evidence>
<keyword evidence="3" id="KW-1003">Cell membrane</keyword>
<dbReference type="InterPro" id="IPR003591">
    <property type="entry name" value="Leu-rich_rpt_typical-subtyp"/>
</dbReference>
<evidence type="ECO:0000256" key="1">
    <source>
        <dbReference type="ARBA" id="ARBA00004251"/>
    </source>
</evidence>
<dbReference type="FunFam" id="3.80.10.10:FF:000095">
    <property type="entry name" value="LRR receptor-like serine/threonine-protein kinase GSO1"/>
    <property type="match status" value="1"/>
</dbReference>